<dbReference type="InterPro" id="IPR036388">
    <property type="entry name" value="WH-like_DNA-bd_sf"/>
</dbReference>
<dbReference type="SUPFAM" id="SSF46785">
    <property type="entry name" value="Winged helix' DNA-binding domain"/>
    <property type="match status" value="1"/>
</dbReference>
<feature type="non-terminal residue" evidence="2">
    <location>
        <position position="126"/>
    </location>
</feature>
<name>A0A382MGY7_9ZZZZ</name>
<dbReference type="Gene3D" id="1.10.10.10">
    <property type="entry name" value="Winged helix-like DNA-binding domain superfamily/Winged helix DNA-binding domain"/>
    <property type="match status" value="1"/>
</dbReference>
<dbReference type="InterPro" id="IPR036390">
    <property type="entry name" value="WH_DNA-bd_sf"/>
</dbReference>
<proteinExistence type="predicted"/>
<organism evidence="2">
    <name type="scientific">marine metagenome</name>
    <dbReference type="NCBI Taxonomy" id="408172"/>
    <lineage>
        <taxon>unclassified sequences</taxon>
        <taxon>metagenomes</taxon>
        <taxon>ecological metagenomes</taxon>
    </lineage>
</organism>
<dbReference type="EMBL" id="UINC01092979">
    <property type="protein sequence ID" value="SVC47027.1"/>
    <property type="molecule type" value="Genomic_DNA"/>
</dbReference>
<accession>A0A382MGY7</accession>
<dbReference type="GO" id="GO:0003700">
    <property type="term" value="F:DNA-binding transcription factor activity"/>
    <property type="evidence" value="ECO:0007669"/>
    <property type="project" value="TreeGrafter"/>
</dbReference>
<dbReference type="NCBIfam" id="TIGR00738">
    <property type="entry name" value="rrf2_super"/>
    <property type="match status" value="1"/>
</dbReference>
<evidence type="ECO:0000256" key="1">
    <source>
        <dbReference type="ARBA" id="ARBA00023125"/>
    </source>
</evidence>
<evidence type="ECO:0000313" key="2">
    <source>
        <dbReference type="EMBL" id="SVC47027.1"/>
    </source>
</evidence>
<dbReference type="GO" id="GO:0003677">
    <property type="term" value="F:DNA binding"/>
    <property type="evidence" value="ECO:0007669"/>
    <property type="project" value="UniProtKB-KW"/>
</dbReference>
<dbReference type="PROSITE" id="PS51197">
    <property type="entry name" value="HTH_RRF2_2"/>
    <property type="match status" value="1"/>
</dbReference>
<dbReference type="InterPro" id="IPR000944">
    <property type="entry name" value="Tscrpt_reg_Rrf2"/>
</dbReference>
<gene>
    <name evidence="2" type="ORF">METZ01_LOCUS299881</name>
</gene>
<dbReference type="AlphaFoldDB" id="A0A382MGY7"/>
<dbReference type="GO" id="GO:0005829">
    <property type="term" value="C:cytosol"/>
    <property type="evidence" value="ECO:0007669"/>
    <property type="project" value="TreeGrafter"/>
</dbReference>
<dbReference type="Pfam" id="PF02082">
    <property type="entry name" value="Rrf2"/>
    <property type="match status" value="1"/>
</dbReference>
<protein>
    <recommendedName>
        <fullName evidence="3">Rrf2 family transcriptional regulator</fullName>
    </recommendedName>
</protein>
<dbReference type="PANTHER" id="PTHR33221:SF5">
    <property type="entry name" value="HTH-TYPE TRANSCRIPTIONAL REGULATOR ISCR"/>
    <property type="match status" value="1"/>
</dbReference>
<dbReference type="PANTHER" id="PTHR33221">
    <property type="entry name" value="WINGED HELIX-TURN-HELIX TRANSCRIPTIONAL REGULATOR, RRF2 FAMILY"/>
    <property type="match status" value="1"/>
</dbReference>
<evidence type="ECO:0008006" key="3">
    <source>
        <dbReference type="Google" id="ProtNLM"/>
    </source>
</evidence>
<reference evidence="2" key="1">
    <citation type="submission" date="2018-05" db="EMBL/GenBank/DDBJ databases">
        <authorList>
            <person name="Lanie J.A."/>
            <person name="Ng W.-L."/>
            <person name="Kazmierczak K.M."/>
            <person name="Andrzejewski T.M."/>
            <person name="Davidsen T.M."/>
            <person name="Wayne K.J."/>
            <person name="Tettelin H."/>
            <person name="Glass J.I."/>
            <person name="Rusch D."/>
            <person name="Podicherti R."/>
            <person name="Tsui H.-C.T."/>
            <person name="Winkler M.E."/>
        </authorList>
    </citation>
    <scope>NUCLEOTIDE SEQUENCE</scope>
</reference>
<sequence length="126" mass="13910">MVDIASHSTMSPCNLTHVSIRQNISLPYLERIFNDLKKANLVESQKGPGGGYRLSKNSDQIRILEILNAIDEKIKATGCSNNPNAFCTGQGKKCLTHSFWEDLENLIGNYLKSVSLSDLVSGNKKI</sequence>
<keyword evidence="1" id="KW-0238">DNA-binding</keyword>